<organism evidence="9 10">
    <name type="scientific">Chlamydomonas incerta</name>
    <dbReference type="NCBI Taxonomy" id="51695"/>
    <lineage>
        <taxon>Eukaryota</taxon>
        <taxon>Viridiplantae</taxon>
        <taxon>Chlorophyta</taxon>
        <taxon>core chlorophytes</taxon>
        <taxon>Chlorophyceae</taxon>
        <taxon>CS clade</taxon>
        <taxon>Chlamydomonadales</taxon>
        <taxon>Chlamydomonadaceae</taxon>
        <taxon>Chlamydomonas</taxon>
    </lineage>
</organism>
<dbReference type="CDD" id="cd04842">
    <property type="entry name" value="Peptidases_S8_Kp43_protease"/>
    <property type="match status" value="1"/>
</dbReference>
<dbReference type="InterPro" id="IPR015500">
    <property type="entry name" value="Peptidase_S8_subtilisin-rel"/>
</dbReference>
<keyword evidence="4 6" id="KW-0720">Serine protease</keyword>
<comment type="similarity">
    <text evidence="1 6">Belongs to the peptidase S8 family.</text>
</comment>
<name>A0A835SPV9_CHLIN</name>
<evidence type="ECO:0000256" key="6">
    <source>
        <dbReference type="PROSITE-ProRule" id="PRU01240"/>
    </source>
</evidence>
<dbReference type="InterPro" id="IPR036852">
    <property type="entry name" value="Peptidase_S8/S53_dom_sf"/>
</dbReference>
<dbReference type="Proteomes" id="UP000650467">
    <property type="component" value="Unassembled WGS sequence"/>
</dbReference>
<gene>
    <name evidence="9" type="ORF">HXX76_012202</name>
</gene>
<dbReference type="SUPFAM" id="SSF52743">
    <property type="entry name" value="Subtilisin-like"/>
    <property type="match status" value="1"/>
</dbReference>
<feature type="active site" description="Charge relay system" evidence="5 6">
    <location>
        <position position="886"/>
    </location>
</feature>
<proteinExistence type="inferred from homology"/>
<feature type="region of interest" description="Disordered" evidence="7">
    <location>
        <begin position="165"/>
        <end position="204"/>
    </location>
</feature>
<evidence type="ECO:0000256" key="5">
    <source>
        <dbReference type="PIRSR" id="PIRSR615500-1"/>
    </source>
</evidence>
<comment type="caution">
    <text evidence="9">The sequence shown here is derived from an EMBL/GenBank/DDBJ whole genome shotgun (WGS) entry which is preliminary data.</text>
</comment>
<keyword evidence="2 6" id="KW-0645">Protease</keyword>
<feature type="compositionally biased region" description="Pro residues" evidence="7">
    <location>
        <begin position="1601"/>
        <end position="1656"/>
    </location>
</feature>
<dbReference type="PANTHER" id="PTHR43399">
    <property type="entry name" value="SUBTILISIN-RELATED"/>
    <property type="match status" value="1"/>
</dbReference>
<evidence type="ECO:0000256" key="3">
    <source>
        <dbReference type="ARBA" id="ARBA00022801"/>
    </source>
</evidence>
<feature type="region of interest" description="Disordered" evidence="7">
    <location>
        <begin position="24"/>
        <end position="52"/>
    </location>
</feature>
<evidence type="ECO:0000256" key="4">
    <source>
        <dbReference type="ARBA" id="ARBA00022825"/>
    </source>
</evidence>
<dbReference type="SUPFAM" id="SSF49785">
    <property type="entry name" value="Galactose-binding domain-like"/>
    <property type="match status" value="1"/>
</dbReference>
<dbReference type="PROSITE" id="PS00138">
    <property type="entry name" value="SUBTILASE_SER"/>
    <property type="match status" value="1"/>
</dbReference>
<feature type="active site" description="Charge relay system" evidence="5 6">
    <location>
        <position position="432"/>
    </location>
</feature>
<dbReference type="PANTHER" id="PTHR43399:SF4">
    <property type="entry name" value="CELL WALL-ASSOCIATED PROTEASE"/>
    <property type="match status" value="1"/>
</dbReference>
<reference evidence="9" key="1">
    <citation type="journal article" date="2020" name="bioRxiv">
        <title>Comparative genomics of Chlamydomonas.</title>
        <authorList>
            <person name="Craig R.J."/>
            <person name="Hasan A.R."/>
            <person name="Ness R.W."/>
            <person name="Keightley P.D."/>
        </authorList>
    </citation>
    <scope>NUCLEOTIDE SEQUENCE</scope>
    <source>
        <strain evidence="9">SAG 7.73</strain>
    </source>
</reference>
<dbReference type="GO" id="GO:0006508">
    <property type="term" value="P:proteolysis"/>
    <property type="evidence" value="ECO:0007669"/>
    <property type="project" value="UniProtKB-KW"/>
</dbReference>
<feature type="compositionally biased region" description="Basic and acidic residues" evidence="7">
    <location>
        <begin position="193"/>
        <end position="203"/>
    </location>
</feature>
<evidence type="ECO:0000256" key="2">
    <source>
        <dbReference type="ARBA" id="ARBA00022670"/>
    </source>
</evidence>
<dbReference type="PRINTS" id="PR00723">
    <property type="entry name" value="SUBTILISIN"/>
</dbReference>
<feature type="compositionally biased region" description="Low complexity" evidence="7">
    <location>
        <begin position="42"/>
        <end position="52"/>
    </location>
</feature>
<dbReference type="InterPro" id="IPR008979">
    <property type="entry name" value="Galactose-bd-like_sf"/>
</dbReference>
<accession>A0A835SPV9</accession>
<dbReference type="PROSITE" id="PS51892">
    <property type="entry name" value="SUBTILASE"/>
    <property type="match status" value="1"/>
</dbReference>
<dbReference type="EMBL" id="JAEHOC010000039">
    <property type="protein sequence ID" value="KAG2427548.1"/>
    <property type="molecule type" value="Genomic_DNA"/>
</dbReference>
<feature type="compositionally biased region" description="Low complexity" evidence="7">
    <location>
        <begin position="165"/>
        <end position="187"/>
    </location>
</feature>
<evidence type="ECO:0000256" key="1">
    <source>
        <dbReference type="ARBA" id="ARBA00011073"/>
    </source>
</evidence>
<dbReference type="InterPro" id="IPR000209">
    <property type="entry name" value="Peptidase_S8/S53_dom"/>
</dbReference>
<feature type="compositionally biased region" description="Low complexity" evidence="7">
    <location>
        <begin position="1558"/>
        <end position="1572"/>
    </location>
</feature>
<keyword evidence="3 6" id="KW-0378">Hydrolase</keyword>
<feature type="region of interest" description="Disordered" evidence="7">
    <location>
        <begin position="68"/>
        <end position="97"/>
    </location>
</feature>
<protein>
    <recommendedName>
        <fullName evidence="8">Peptidase S8/S53 domain-containing protein</fullName>
    </recommendedName>
</protein>
<evidence type="ECO:0000256" key="7">
    <source>
        <dbReference type="SAM" id="MobiDB-lite"/>
    </source>
</evidence>
<keyword evidence="10" id="KW-1185">Reference proteome</keyword>
<feature type="compositionally biased region" description="Gly residues" evidence="7">
    <location>
        <begin position="1573"/>
        <end position="1584"/>
    </location>
</feature>
<evidence type="ECO:0000313" key="10">
    <source>
        <dbReference type="Proteomes" id="UP000650467"/>
    </source>
</evidence>
<dbReference type="Gene3D" id="2.60.120.380">
    <property type="match status" value="1"/>
</dbReference>
<dbReference type="GO" id="GO:0004252">
    <property type="term" value="F:serine-type endopeptidase activity"/>
    <property type="evidence" value="ECO:0007669"/>
    <property type="project" value="UniProtKB-UniRule"/>
</dbReference>
<evidence type="ECO:0000259" key="8">
    <source>
        <dbReference type="Pfam" id="PF00082"/>
    </source>
</evidence>
<dbReference type="InterPro" id="IPR051048">
    <property type="entry name" value="Peptidase_S8/S53_subtilisin"/>
</dbReference>
<evidence type="ECO:0000313" key="9">
    <source>
        <dbReference type="EMBL" id="KAG2427548.1"/>
    </source>
</evidence>
<dbReference type="Gene3D" id="3.40.50.200">
    <property type="entry name" value="Peptidase S8/S53 domain"/>
    <property type="match status" value="2"/>
</dbReference>
<dbReference type="OrthoDB" id="545077at2759"/>
<dbReference type="Pfam" id="PF00082">
    <property type="entry name" value="Peptidase_S8"/>
    <property type="match status" value="1"/>
</dbReference>
<feature type="region of interest" description="Disordered" evidence="7">
    <location>
        <begin position="1555"/>
        <end position="1584"/>
    </location>
</feature>
<dbReference type="InterPro" id="IPR023828">
    <property type="entry name" value="Peptidase_S8_Ser-AS"/>
</dbReference>
<dbReference type="InterPro" id="IPR034058">
    <property type="entry name" value="TagA/B/C/D_pept_dom"/>
</dbReference>
<feature type="region of interest" description="Disordered" evidence="7">
    <location>
        <begin position="1597"/>
        <end position="1661"/>
    </location>
</feature>
<sequence>MADYRPELKLSPEAVAVVAQVAEAMDSSSGNSSGSGGGGDGSSSSVDSSSSSDGWLAAVGVIGLGQRRRAAAAGPHAHTAAGAAAADPQGPEPGAVQDAAGLLSSIHGSGGTVGAAAARRRRGLLQLRLQALADAGKAPPALQQLRTWRGVAAVGAEASAPAPARAAASDAAASPSNSTAGPPRRLGAGCGGRRGEGGTDRGPTRVTFMRRRLQDDAAVAADAAGVGDPDAPDGEVILHAAGPDSADWDGGDGDGGAAVDDAAAVTAGAAGQGPRDLYGIAVQLVPGLTYSQLVAVHATWPAALAAEALGLVAAEAATAGVGAAAGGSGSGSGADPCLPRLSGAPPRMRSPRLQVFLCAEDLDAGITWIAARDIVIWIQPQARTTVNNGVASWISQTGGVTSAQYDNPAGAGLRPFWRAGLMGQGQIVGVSDTGVDLSGHCLLRDRRFPGRSLGNQLAGMPLRYAAPGHRKVPYYYLPIKEGENTADRAYFLDYRFGHGTHVVASLVGSVELPIVGTAPGIPGPFRDNNFTGAAPMARVSFCDFSTDTAALTGFSYPEDDGFEEHTFGRHYSNGARLFSFSWGFGSSYGLSYGTMGAAVDDYLWRHPEALVVTAAGNNGANGMMPTVQAPGSAKNVLSVGASINHPRNVDPWANQWLPLFSYLDAQGQMQQQAVWVTARGSGTAAWQNLVQGQPPFPMVLASPLHACTALDGGAASGGAAPAYQGAIVVIDPIAGTMWGGVPPDECLGVYDSDRADNALAAGAVAVWFVGRYYRTVLSEAYITQGTNAIQLPYSIVTREQGDWLLGVMTDAANSAFRFQFVTDPPLLPGGEESLAFFSSNGPTPDGRYKPDLVAPGQRIISASAGSGFRANEGSCSLEMRSVAGTSMSTPVVSGNLAIARQYLMEGWYPAGWRGAPGSAPFVPSGPLLKAIAIAGAKSLQGGLARAPGHLMGPPPDGYQGWGRLDLSGALPLPAAAAASGLPPLLRLQVADWGELGHGEVVQLRGLVATGTGPVTVALVWPDFPADLMSATDAVNDLDLAYTLNDDPTPRRLRADTVNNVERLELQPGAHFAPGDRLTFVVTGTSVVHQDLYGASADGGTPARPGADLAQRWALAVAGHFTGQLQTPLNPAYARPLRLQAFVSEARDQLSFAVGLWPAATATAGGGGSSSGSGCGGCMLGAAAGAGGGPFASAGGDDRAAASCAAPCGRVKGGVFTLQETLDAAAAGAPSYVLADSTGRCLTVRQGAGSSAVGGPGGGGGVWGSWLGSAASLEPCDGGAEQRMSLFGSPGSPEDGSDSVFTISPAPVQDLKPDGAGGWQRLCLQAPDPAALAPGAGGGGVAGGVTTGFTLATCGGSGAGGGGGGGAGAGGGRMDFMMAPLPPRLLFRTEWTSSSTPAPDLDVLVSWSLGDPTDTSTTTTFSLRTPLQPPLVGYPRPAQDVAGDGSFLPLPLPSRAPEVVVRGGRHGGDSAAAQPLPAAAELVYWPHDALPADPAATANGVAGAADGSPDAAAYRVCVRAKGAADPAAVPGDLAVVVSMEVGGRQVRQEVRSWAGGWQGPASVDASAADAIGSSGDGSGGSGGGLHCTEADAGFVGAFVFPLPEPPLPPSPESSQPPSPEPQPPLQPPPSPEPPSPHPSSPEPPSPEPPSPQPPLPPTARRAAAFPAASAALPVTAHAFCACAPVSVSGGGCKFCERPAAPACASFKLAITTRSAAAFAPGAG</sequence>
<feature type="active site" description="Charge relay system" evidence="5 6">
    <location>
        <position position="498"/>
    </location>
</feature>
<feature type="domain" description="Peptidase S8/S53" evidence="8">
    <location>
        <begin position="423"/>
        <end position="903"/>
    </location>
</feature>
<feature type="compositionally biased region" description="Low complexity" evidence="7">
    <location>
        <begin position="71"/>
        <end position="95"/>
    </location>
</feature>